<evidence type="ECO:0000313" key="3">
    <source>
        <dbReference type="Proteomes" id="UP000077242"/>
    </source>
</evidence>
<dbReference type="EMBL" id="LSTU01000039">
    <property type="protein sequence ID" value="OAH48411.1"/>
    <property type="molecule type" value="Genomic_DNA"/>
</dbReference>
<protein>
    <recommendedName>
        <fullName evidence="4">Integrase</fullName>
    </recommendedName>
</protein>
<comment type="caution">
    <text evidence="2">The sequence shown here is derived from an EMBL/GenBank/DDBJ whole genome shotgun (WGS) entry which is preliminary data.</text>
</comment>
<dbReference type="Proteomes" id="UP000077242">
    <property type="component" value="Unassembled WGS sequence"/>
</dbReference>
<accession>A0AAP7FKW2</accession>
<name>A0AAP7FKW2_9PSED</name>
<sequence length="117" mass="13434">MATIRARKKADGTVGYTVQICLKKKGVLVYQEDRTFARRQAAQRWAKRRETELARAAWGYEIDAQAMPDARLVLKKFGYNHKRHGLNRHSLVEGMQDERDRGPALPRLASRRGESVV</sequence>
<evidence type="ECO:0000313" key="2">
    <source>
        <dbReference type="EMBL" id="OAH48411.1"/>
    </source>
</evidence>
<organism evidence="2 3">
    <name type="scientific">Pseudomonas monteilii</name>
    <dbReference type="NCBI Taxonomy" id="76759"/>
    <lineage>
        <taxon>Bacteria</taxon>
        <taxon>Pseudomonadati</taxon>
        <taxon>Pseudomonadota</taxon>
        <taxon>Gammaproteobacteria</taxon>
        <taxon>Pseudomonadales</taxon>
        <taxon>Pseudomonadaceae</taxon>
        <taxon>Pseudomonas</taxon>
    </lineage>
</organism>
<evidence type="ECO:0008006" key="4">
    <source>
        <dbReference type="Google" id="ProtNLM"/>
    </source>
</evidence>
<feature type="region of interest" description="Disordered" evidence="1">
    <location>
        <begin position="90"/>
        <end position="117"/>
    </location>
</feature>
<dbReference type="AlphaFoldDB" id="A0AAP7FKW2"/>
<gene>
    <name evidence="2" type="ORF">AYJ70_11920</name>
</gene>
<evidence type="ECO:0000256" key="1">
    <source>
        <dbReference type="SAM" id="MobiDB-lite"/>
    </source>
</evidence>
<reference evidence="3" key="1">
    <citation type="submission" date="2016-02" db="EMBL/GenBank/DDBJ databases">
        <title>Dietzia cinnamea strain CD11_5 genome sequencing and assembly.</title>
        <authorList>
            <person name="Kaur G."/>
            <person name="Nair G.R."/>
            <person name="Mayilraj S."/>
        </authorList>
    </citation>
    <scope>NUCLEOTIDE SEQUENCE [LARGE SCALE GENOMIC DNA]</scope>
    <source>
        <strain evidence="3">CD10_2</strain>
    </source>
</reference>
<proteinExistence type="predicted"/>